<proteinExistence type="predicted"/>
<name>A0ABQ3FV78_9BURK</name>
<dbReference type="InterPro" id="IPR013424">
    <property type="entry name" value="Ice-binding_C"/>
</dbReference>
<evidence type="ECO:0000313" key="4">
    <source>
        <dbReference type="Proteomes" id="UP000626210"/>
    </source>
</evidence>
<dbReference type="EMBL" id="BMYK01000001">
    <property type="protein sequence ID" value="GHC70368.1"/>
    <property type="molecule type" value="Genomic_DNA"/>
</dbReference>
<keyword evidence="4" id="KW-1185">Reference proteome</keyword>
<feature type="signal peptide" evidence="1">
    <location>
        <begin position="1"/>
        <end position="22"/>
    </location>
</feature>
<dbReference type="Pfam" id="PF07589">
    <property type="entry name" value="PEP-CTERM"/>
    <property type="match status" value="1"/>
</dbReference>
<organism evidence="3 4">
    <name type="scientific">Pseudorhodoferax aquiterrae</name>
    <dbReference type="NCBI Taxonomy" id="747304"/>
    <lineage>
        <taxon>Bacteria</taxon>
        <taxon>Pseudomonadati</taxon>
        <taxon>Pseudomonadota</taxon>
        <taxon>Betaproteobacteria</taxon>
        <taxon>Burkholderiales</taxon>
        <taxon>Comamonadaceae</taxon>
    </lineage>
</organism>
<dbReference type="Proteomes" id="UP000626210">
    <property type="component" value="Unassembled WGS sequence"/>
</dbReference>
<evidence type="ECO:0000256" key="1">
    <source>
        <dbReference type="SAM" id="SignalP"/>
    </source>
</evidence>
<evidence type="ECO:0000313" key="3">
    <source>
        <dbReference type="EMBL" id="GHC70368.1"/>
    </source>
</evidence>
<keyword evidence="1" id="KW-0732">Signal</keyword>
<comment type="caution">
    <text evidence="3">The sequence shown here is derived from an EMBL/GenBank/DDBJ whole genome shotgun (WGS) entry which is preliminary data.</text>
</comment>
<accession>A0ABQ3FV78</accession>
<reference evidence="4" key="1">
    <citation type="journal article" date="2019" name="Int. J. Syst. Evol. Microbiol.">
        <title>The Global Catalogue of Microorganisms (GCM) 10K type strain sequencing project: providing services to taxonomists for standard genome sequencing and annotation.</title>
        <authorList>
            <consortium name="The Broad Institute Genomics Platform"/>
            <consortium name="The Broad Institute Genome Sequencing Center for Infectious Disease"/>
            <person name="Wu L."/>
            <person name="Ma J."/>
        </authorList>
    </citation>
    <scope>NUCLEOTIDE SEQUENCE [LARGE SCALE GENOMIC DNA]</scope>
    <source>
        <strain evidence="4">KCTC 23314</strain>
    </source>
</reference>
<dbReference type="RefSeq" id="WP_189685403.1">
    <property type="nucleotide sequence ID" value="NZ_BMYK01000001.1"/>
</dbReference>
<gene>
    <name evidence="3" type="ORF">GCM10007320_04680</name>
</gene>
<evidence type="ECO:0000259" key="2">
    <source>
        <dbReference type="Pfam" id="PF07589"/>
    </source>
</evidence>
<dbReference type="NCBIfam" id="TIGR02595">
    <property type="entry name" value="PEP_CTERM"/>
    <property type="match status" value="1"/>
</dbReference>
<feature type="domain" description="Ice-binding protein C-terminal" evidence="2">
    <location>
        <begin position="208"/>
        <end position="230"/>
    </location>
</feature>
<feature type="chain" id="PRO_5046967792" description="Ice-binding protein C-terminal domain-containing protein" evidence="1">
    <location>
        <begin position="23"/>
        <end position="234"/>
    </location>
</feature>
<sequence length="234" mass="25259">MNLHSVLATVALSASLTAPAGATVVQGTMTPTNYFSGYMGEMTGVTTVSGTETLPDTLFAICIEHSAQFPGWTTAYQYTLTDSFAPFLKNPGTIDMATALLHYVIDGYYASLMHGDYGSAAGYGLNLAVWQVTNFDGTQASMGIKPNQYDSDPNGSYALYTIIMEDVNDNFASISPNYRSTDYEIRFLQQNDSDTQSFAIITDRDNEVPEPSSLALLLAGGIGLAARARRKYQA</sequence>
<protein>
    <recommendedName>
        <fullName evidence="2">Ice-binding protein C-terminal domain-containing protein</fullName>
    </recommendedName>
</protein>